<sequence length="303" mass="32604">MRNVFSVLCLLLASLLAFGGLAGYQLNQLLRSEEPIREIAGSLPQQPQFSQAVTEMLIEDLTHRLPEDLQWAVPGGIDQVLNPLLGQAFNNERTLAAWDEVLQQTRTGYTSQLEDIFSQGSTGDPSELDIELELTPVTEAMTEPLREGLADIAGWVPGVNLDSFDFIAPEIEIDIQTAADSEADPYTWATVAAASSWWLLYGLAAGVLTVAGLFLGTGRIRWYALAGAAVLAGLLGLWMATGIASPDLEHPPGVPEAGAVILDHVQTRFTGWAQPPWWVFSAVSGAVVIIGVAGAMLTPSRRR</sequence>
<keyword evidence="3" id="KW-1185">Reference proteome</keyword>
<accession>A0A7K1UEI1</accession>
<reference evidence="2 3" key="1">
    <citation type="submission" date="2019-12" db="EMBL/GenBank/DDBJ databases">
        <title>Nesterenkonia muleiensis sp. nov., a novel actinobacterium isolated from sap of Populus euphratica.</title>
        <authorList>
            <person name="Wang R."/>
        </authorList>
    </citation>
    <scope>NUCLEOTIDE SEQUENCE [LARGE SCALE GENOMIC DNA]</scope>
    <source>
        <strain evidence="2 3">F10</strain>
    </source>
</reference>
<keyword evidence="1" id="KW-0812">Transmembrane</keyword>
<keyword evidence="1" id="KW-0472">Membrane</keyword>
<dbReference type="EMBL" id="WRPM01000005">
    <property type="protein sequence ID" value="MVT24868.1"/>
    <property type="molecule type" value="Genomic_DNA"/>
</dbReference>
<dbReference type="AlphaFoldDB" id="A0A7K1UEI1"/>
<feature type="transmembrane region" description="Helical" evidence="1">
    <location>
        <begin position="277"/>
        <end position="297"/>
    </location>
</feature>
<keyword evidence="1" id="KW-1133">Transmembrane helix</keyword>
<dbReference type="OrthoDB" id="4965312at2"/>
<name>A0A7K1UEI1_9MICC</name>
<comment type="caution">
    <text evidence="2">The sequence shown here is derived from an EMBL/GenBank/DDBJ whole genome shotgun (WGS) entry which is preliminary data.</text>
</comment>
<feature type="transmembrane region" description="Helical" evidence="1">
    <location>
        <begin position="197"/>
        <end position="215"/>
    </location>
</feature>
<dbReference type="RefSeq" id="WP_157320374.1">
    <property type="nucleotide sequence ID" value="NZ_BMFX01000018.1"/>
</dbReference>
<evidence type="ECO:0000313" key="3">
    <source>
        <dbReference type="Proteomes" id="UP000460157"/>
    </source>
</evidence>
<evidence type="ECO:0000256" key="1">
    <source>
        <dbReference type="SAM" id="Phobius"/>
    </source>
</evidence>
<feature type="transmembrane region" description="Helical" evidence="1">
    <location>
        <begin position="222"/>
        <end position="244"/>
    </location>
</feature>
<organism evidence="2 3">
    <name type="scientific">Nesterenkonia alkaliphila</name>
    <dbReference type="NCBI Taxonomy" id="1463631"/>
    <lineage>
        <taxon>Bacteria</taxon>
        <taxon>Bacillati</taxon>
        <taxon>Actinomycetota</taxon>
        <taxon>Actinomycetes</taxon>
        <taxon>Micrococcales</taxon>
        <taxon>Micrococcaceae</taxon>
        <taxon>Nesterenkonia</taxon>
    </lineage>
</organism>
<proteinExistence type="predicted"/>
<gene>
    <name evidence="2" type="ORF">GNZ21_00570</name>
</gene>
<protein>
    <submittedName>
        <fullName evidence="2">Uncharacterized protein</fullName>
    </submittedName>
</protein>
<evidence type="ECO:0000313" key="2">
    <source>
        <dbReference type="EMBL" id="MVT24868.1"/>
    </source>
</evidence>
<dbReference type="Proteomes" id="UP000460157">
    <property type="component" value="Unassembled WGS sequence"/>
</dbReference>